<evidence type="ECO:0000256" key="3">
    <source>
        <dbReference type="ARBA" id="ARBA00035371"/>
    </source>
</evidence>
<reference evidence="5 6" key="1">
    <citation type="journal article" date="2014" name="Nat. Commun.">
        <title>Klebsormidium flaccidum genome reveals primary factors for plant terrestrial adaptation.</title>
        <authorList>
            <person name="Hori K."/>
            <person name="Maruyama F."/>
            <person name="Fujisawa T."/>
            <person name="Togashi T."/>
            <person name="Yamamoto N."/>
            <person name="Seo M."/>
            <person name="Sato S."/>
            <person name="Yamada T."/>
            <person name="Mori H."/>
            <person name="Tajima N."/>
            <person name="Moriyama T."/>
            <person name="Ikeuchi M."/>
            <person name="Watanabe M."/>
            <person name="Wada H."/>
            <person name="Kobayashi K."/>
            <person name="Saito M."/>
            <person name="Masuda T."/>
            <person name="Sasaki-Sekimoto Y."/>
            <person name="Mashiguchi K."/>
            <person name="Awai K."/>
            <person name="Shimojima M."/>
            <person name="Masuda S."/>
            <person name="Iwai M."/>
            <person name="Nobusawa T."/>
            <person name="Narise T."/>
            <person name="Kondo S."/>
            <person name="Saito H."/>
            <person name="Sato R."/>
            <person name="Murakawa M."/>
            <person name="Ihara Y."/>
            <person name="Oshima-Yamada Y."/>
            <person name="Ohtaka K."/>
            <person name="Satoh M."/>
            <person name="Sonobe K."/>
            <person name="Ishii M."/>
            <person name="Ohtani R."/>
            <person name="Kanamori-Sato M."/>
            <person name="Honoki R."/>
            <person name="Miyazaki D."/>
            <person name="Mochizuki H."/>
            <person name="Umetsu J."/>
            <person name="Higashi K."/>
            <person name="Shibata D."/>
            <person name="Kamiya Y."/>
            <person name="Sato N."/>
            <person name="Nakamura Y."/>
            <person name="Tabata S."/>
            <person name="Ida S."/>
            <person name="Kurokawa K."/>
            <person name="Ohta H."/>
        </authorList>
    </citation>
    <scope>NUCLEOTIDE SEQUENCE [LARGE SCALE GENOMIC DNA]</scope>
    <source>
        <strain evidence="5 6">NIES-2285</strain>
    </source>
</reference>
<dbReference type="AlphaFoldDB" id="A0A1Y1ISG4"/>
<accession>A0A1Y1ISG4</accession>
<dbReference type="STRING" id="105231.A0A1Y1ISG4"/>
<dbReference type="GO" id="GO:0003735">
    <property type="term" value="F:structural constituent of ribosome"/>
    <property type="evidence" value="ECO:0007669"/>
    <property type="project" value="InterPro"/>
</dbReference>
<name>A0A1Y1ISG4_KLENI</name>
<feature type="region of interest" description="Disordered" evidence="4">
    <location>
        <begin position="119"/>
        <end position="143"/>
    </location>
</feature>
<dbReference type="GO" id="GO:0006412">
    <property type="term" value="P:translation"/>
    <property type="evidence" value="ECO:0007669"/>
    <property type="project" value="InterPro"/>
</dbReference>
<dbReference type="GO" id="GO:1990904">
    <property type="term" value="C:ribonucleoprotein complex"/>
    <property type="evidence" value="ECO:0007669"/>
    <property type="project" value="UniProtKB-KW"/>
</dbReference>
<evidence type="ECO:0000313" key="5">
    <source>
        <dbReference type="EMBL" id="GAQ92211.1"/>
    </source>
</evidence>
<protein>
    <recommendedName>
        <fullName evidence="3">30S ribosomal protein S16, chloroplastic</fullName>
    </recommendedName>
</protein>
<dbReference type="NCBIfam" id="TIGR01509">
    <property type="entry name" value="HAD-SF-IA-v3"/>
    <property type="match status" value="1"/>
</dbReference>
<dbReference type="PANTHER" id="PTHR12725">
    <property type="entry name" value="HALOACID DEHALOGENASE-LIKE HYDROLASE"/>
    <property type="match status" value="1"/>
</dbReference>
<keyword evidence="1" id="KW-0689">Ribosomal protein</keyword>
<evidence type="ECO:0000256" key="4">
    <source>
        <dbReference type="SAM" id="MobiDB-lite"/>
    </source>
</evidence>
<evidence type="ECO:0000256" key="2">
    <source>
        <dbReference type="ARBA" id="ARBA00023274"/>
    </source>
</evidence>
<evidence type="ECO:0000313" key="6">
    <source>
        <dbReference type="Proteomes" id="UP000054558"/>
    </source>
</evidence>
<dbReference type="InterPro" id="IPR006439">
    <property type="entry name" value="HAD-SF_hydro_IA"/>
</dbReference>
<dbReference type="SUPFAM" id="SSF56784">
    <property type="entry name" value="HAD-like"/>
    <property type="match status" value="1"/>
</dbReference>
<keyword evidence="5" id="KW-0378">Hydrolase</keyword>
<proteinExistence type="predicted"/>
<evidence type="ECO:0000256" key="1">
    <source>
        <dbReference type="ARBA" id="ARBA00022980"/>
    </source>
</evidence>
<dbReference type="InterPro" id="IPR036412">
    <property type="entry name" value="HAD-like_sf"/>
</dbReference>
<organism evidence="5 6">
    <name type="scientific">Klebsormidium nitens</name>
    <name type="common">Green alga</name>
    <name type="synonym">Ulothrix nitens</name>
    <dbReference type="NCBI Taxonomy" id="105231"/>
    <lineage>
        <taxon>Eukaryota</taxon>
        <taxon>Viridiplantae</taxon>
        <taxon>Streptophyta</taxon>
        <taxon>Klebsormidiophyceae</taxon>
        <taxon>Klebsormidiales</taxon>
        <taxon>Klebsormidiaceae</taxon>
        <taxon>Klebsormidium</taxon>
    </lineage>
</organism>
<keyword evidence="6" id="KW-1185">Reference proteome</keyword>
<keyword evidence="2" id="KW-0687">Ribonucleoprotein</keyword>
<dbReference type="GO" id="GO:0005840">
    <property type="term" value="C:ribosome"/>
    <property type="evidence" value="ECO:0007669"/>
    <property type="project" value="UniProtKB-KW"/>
</dbReference>
<dbReference type="Pfam" id="PF13242">
    <property type="entry name" value="Hydrolase_like"/>
    <property type="match status" value="1"/>
</dbReference>
<dbReference type="GO" id="GO:0016787">
    <property type="term" value="F:hydrolase activity"/>
    <property type="evidence" value="ECO:0007669"/>
    <property type="project" value="UniProtKB-KW"/>
</dbReference>
<dbReference type="Gene3D" id="3.40.50.1000">
    <property type="entry name" value="HAD superfamily/HAD-like"/>
    <property type="match status" value="1"/>
</dbReference>
<dbReference type="Proteomes" id="UP000054558">
    <property type="component" value="Unassembled WGS sequence"/>
</dbReference>
<sequence>MGLTSHVAAPLQVALRLARAGRKGAEASLAGLQAALESGPPRIVCKPQPEAYTRALCIAGADARSTLFFDDSLRNIGAGKAAGLATVLVGRQERCEGADLALPSVHELPAAVPSLWPCGGPAAGPPEAGLEERASQQLPSVPA</sequence>
<gene>
    <name evidence="5" type="ORF">KFL_009470040</name>
</gene>
<dbReference type="EMBL" id="DF237896">
    <property type="protein sequence ID" value="GAQ92211.1"/>
    <property type="molecule type" value="Genomic_DNA"/>
</dbReference>
<dbReference type="PROSITE" id="PS00732">
    <property type="entry name" value="RIBOSOMAL_S16"/>
    <property type="match status" value="1"/>
</dbReference>
<dbReference type="InterPro" id="IPR023214">
    <property type="entry name" value="HAD_sf"/>
</dbReference>
<dbReference type="OrthoDB" id="1065058at2759"/>
<dbReference type="PANTHER" id="PTHR12725:SF117">
    <property type="entry name" value="HALOACID DEHALOGENASE-LIKE HYDROLASE"/>
    <property type="match status" value="1"/>
</dbReference>
<dbReference type="InterPro" id="IPR020592">
    <property type="entry name" value="Ribosomal_bS16_CS"/>
</dbReference>